<evidence type="ECO:0000256" key="1">
    <source>
        <dbReference type="ARBA" id="ARBA00009981"/>
    </source>
</evidence>
<dbReference type="SUPFAM" id="SSF143120">
    <property type="entry name" value="YefM-like"/>
    <property type="match status" value="1"/>
</dbReference>
<proteinExistence type="inferred from homology"/>
<dbReference type="Gene3D" id="3.40.1620.10">
    <property type="entry name" value="YefM-like domain"/>
    <property type="match status" value="1"/>
</dbReference>
<dbReference type="OrthoDB" id="33091at2"/>
<dbReference type="NCBIfam" id="TIGR01552">
    <property type="entry name" value="phd_fam"/>
    <property type="match status" value="1"/>
</dbReference>
<organism evidence="3 4">
    <name type="scientific">Knoellia remsis</name>
    <dbReference type="NCBI Taxonomy" id="407159"/>
    <lineage>
        <taxon>Bacteria</taxon>
        <taxon>Bacillati</taxon>
        <taxon>Actinomycetota</taxon>
        <taxon>Actinomycetes</taxon>
        <taxon>Micrococcales</taxon>
        <taxon>Intrasporangiaceae</taxon>
        <taxon>Knoellia</taxon>
    </lineage>
</organism>
<dbReference type="RefSeq" id="WP_106297144.1">
    <property type="nucleotide sequence ID" value="NZ_PVTI01000008.1"/>
</dbReference>
<comment type="caution">
    <text evidence="3">The sequence shown here is derived from an EMBL/GenBank/DDBJ whole genome shotgun (WGS) entry which is preliminary data.</text>
</comment>
<dbReference type="Pfam" id="PF02604">
    <property type="entry name" value="PhdYeFM_antitox"/>
    <property type="match status" value="1"/>
</dbReference>
<dbReference type="EMBL" id="PVTI01000008">
    <property type="protein sequence ID" value="PRY60105.1"/>
    <property type="molecule type" value="Genomic_DNA"/>
</dbReference>
<accession>A0A2T0UQ97</accession>
<dbReference type="AlphaFoldDB" id="A0A2T0UQ97"/>
<evidence type="ECO:0000313" key="4">
    <source>
        <dbReference type="Proteomes" id="UP000237822"/>
    </source>
</evidence>
<dbReference type="InterPro" id="IPR006442">
    <property type="entry name" value="Antitoxin_Phd/YefM"/>
</dbReference>
<protein>
    <recommendedName>
        <fullName evidence="2">Antitoxin</fullName>
    </recommendedName>
</protein>
<comment type="function">
    <text evidence="2">Antitoxin component of a type II toxin-antitoxin (TA) system.</text>
</comment>
<comment type="similarity">
    <text evidence="1 2">Belongs to the phD/YefM antitoxin family.</text>
</comment>
<keyword evidence="4" id="KW-1185">Reference proteome</keyword>
<dbReference type="Proteomes" id="UP000237822">
    <property type="component" value="Unassembled WGS sequence"/>
</dbReference>
<sequence>MPTQVNVHEAKSQLSKLIEKVLAGEQVTIARAGKPVVDLVVHEEPKIVFGVEGWVGMRHDPELFDGIDPDIQEMFYGKDWDR</sequence>
<name>A0A2T0UQ97_9MICO</name>
<evidence type="ECO:0000256" key="2">
    <source>
        <dbReference type="RuleBase" id="RU362080"/>
    </source>
</evidence>
<reference evidence="3 4" key="1">
    <citation type="submission" date="2018-03" db="EMBL/GenBank/DDBJ databases">
        <title>Genomic Encyclopedia of Archaeal and Bacterial Type Strains, Phase II (KMG-II): from individual species to whole genera.</title>
        <authorList>
            <person name="Goeker M."/>
        </authorList>
    </citation>
    <scope>NUCLEOTIDE SEQUENCE [LARGE SCALE GENOMIC DNA]</scope>
    <source>
        <strain evidence="3 4">ATCC BAA-1496</strain>
    </source>
</reference>
<gene>
    <name evidence="3" type="ORF">BCF74_10851</name>
</gene>
<evidence type="ECO:0000313" key="3">
    <source>
        <dbReference type="EMBL" id="PRY60105.1"/>
    </source>
</evidence>
<dbReference type="InterPro" id="IPR036165">
    <property type="entry name" value="YefM-like_sf"/>
</dbReference>